<comment type="caution">
    <text evidence="2">The sequence shown here is derived from an EMBL/GenBank/DDBJ whole genome shotgun (WGS) entry which is preliminary data.</text>
</comment>
<evidence type="ECO:0000313" key="3">
    <source>
        <dbReference type="Proteomes" id="UP000812966"/>
    </source>
</evidence>
<name>A0A8K0JKA0_9TREE</name>
<protein>
    <submittedName>
        <fullName evidence="2">Uncharacterized protein</fullName>
    </submittedName>
</protein>
<dbReference type="SUPFAM" id="SSF57997">
    <property type="entry name" value="Tropomyosin"/>
    <property type="match status" value="1"/>
</dbReference>
<dbReference type="EMBL" id="JABELV010000226">
    <property type="protein sequence ID" value="KAG7527830.1"/>
    <property type="molecule type" value="Genomic_DNA"/>
</dbReference>
<feature type="region of interest" description="Disordered" evidence="1">
    <location>
        <begin position="321"/>
        <end position="340"/>
    </location>
</feature>
<accession>A0A8K0JKA0</accession>
<sequence length="695" mass="79384">MAAPAPFYDTAIGRQKYNEATGPKIRPGGWPMTFEFIHVVLLDNPPPLCRTCWIHHPVTEDHYRHWVDPIPPEEIEMRRAWWEENLEKLGVTTLSMVKSIHGQHRKRVFYDLVCTPTDDKDPEVKTNGRYHFSTQTPYRLGLFPNPFLSLEALAAQTQPQDLNYLKERAKDWSRRHVQAQKVQPVPTSATASLKENNELKLKNGDLQKEVEDQKTSIDNSNIRLQNLEREQVPAPLYKAHSLTDACVSRKTSLDDQLKQAREAADKQTEDLVTKERRIKALQEELSTQGNHLATIGRLQGQIKTLESDAKRNQDRIQTLETDLANASDDSSEKDSSQDDLERISQLETELQGCKDEFQKLQREHDVLRKGFTQLDDKLDDRDKDPETYDDSEQLRNMRASRDHYKRKVEALQKATISPRAKDVPLPPADHVAIWDQEPPYEELPARLMEIMGDISRKQITVLLLDRLAWFAAQDEDILDSHNNVMPVNDIGNAALSYIPATSYDLHAPAWRLATIVQATRGETSRAPWRSLGRGFLTFSVRTPETGLLLSTVQEGVSDFLRTNTRDGYTCLYRSGGGLPIHLVDQRPAHKIDLDHGACPVLGSGRRVTQSGNIGRLSSYDRRSRSKIQSYADCINRVAERPLPLPEILCLCVPIIYRRLRVFAYKPSTRDSSLRIIHPPEIRLCVKFIHQRFVSA</sequence>
<dbReference type="AlphaFoldDB" id="A0A8K0JKA0"/>
<feature type="compositionally biased region" description="Basic and acidic residues" evidence="1">
    <location>
        <begin position="330"/>
        <end position="340"/>
    </location>
</feature>
<proteinExistence type="predicted"/>
<evidence type="ECO:0000256" key="1">
    <source>
        <dbReference type="SAM" id="MobiDB-lite"/>
    </source>
</evidence>
<organism evidence="2 3">
    <name type="scientific">Filobasidium floriforme</name>
    <dbReference type="NCBI Taxonomy" id="5210"/>
    <lineage>
        <taxon>Eukaryota</taxon>
        <taxon>Fungi</taxon>
        <taxon>Dikarya</taxon>
        <taxon>Basidiomycota</taxon>
        <taxon>Agaricomycotina</taxon>
        <taxon>Tremellomycetes</taxon>
        <taxon>Filobasidiales</taxon>
        <taxon>Filobasidiaceae</taxon>
        <taxon>Filobasidium</taxon>
    </lineage>
</organism>
<reference evidence="2" key="1">
    <citation type="submission" date="2020-04" db="EMBL/GenBank/DDBJ databases">
        <title>Analysis of mating type loci in Filobasidium floriforme.</title>
        <authorList>
            <person name="Nowrousian M."/>
        </authorList>
    </citation>
    <scope>NUCLEOTIDE SEQUENCE</scope>
    <source>
        <strain evidence="2">CBS 6242</strain>
    </source>
</reference>
<gene>
    <name evidence="2" type="ORF">FFLO_06573</name>
</gene>
<keyword evidence="3" id="KW-1185">Reference proteome</keyword>
<dbReference type="Gene3D" id="1.10.287.1490">
    <property type="match status" value="1"/>
</dbReference>
<evidence type="ECO:0000313" key="2">
    <source>
        <dbReference type="EMBL" id="KAG7527830.1"/>
    </source>
</evidence>
<dbReference type="Proteomes" id="UP000812966">
    <property type="component" value="Unassembled WGS sequence"/>
</dbReference>